<protein>
    <submittedName>
        <fullName evidence="1">Uncharacterized protein</fullName>
    </submittedName>
</protein>
<organism evidence="1 2">
    <name type="scientific">Butyricimonas virosa</name>
    <dbReference type="NCBI Taxonomy" id="544645"/>
    <lineage>
        <taxon>Bacteria</taxon>
        <taxon>Pseudomonadati</taxon>
        <taxon>Bacteroidota</taxon>
        <taxon>Bacteroidia</taxon>
        <taxon>Bacteroidales</taxon>
        <taxon>Odoribacteraceae</taxon>
        <taxon>Butyricimonas</taxon>
    </lineage>
</organism>
<reference evidence="1 2" key="1">
    <citation type="submission" date="2018-08" db="EMBL/GenBank/DDBJ databases">
        <title>A genome reference for cultivated species of the human gut microbiota.</title>
        <authorList>
            <person name="Zou Y."/>
            <person name="Xue W."/>
            <person name="Luo G."/>
        </authorList>
    </citation>
    <scope>NUCLEOTIDE SEQUENCE [LARGE SCALE GENOMIC DNA]</scope>
    <source>
        <strain evidence="1 2">AF34-33</strain>
    </source>
</reference>
<evidence type="ECO:0000313" key="1">
    <source>
        <dbReference type="EMBL" id="RHM47653.1"/>
    </source>
</evidence>
<proteinExistence type="predicted"/>
<dbReference type="EMBL" id="QRPV01000001">
    <property type="protein sequence ID" value="RHM47653.1"/>
    <property type="molecule type" value="Genomic_DNA"/>
</dbReference>
<accession>A0A415QS43</accession>
<comment type="caution">
    <text evidence="1">The sequence shown here is derived from an EMBL/GenBank/DDBJ whole genome shotgun (WGS) entry which is preliminary data.</text>
</comment>
<dbReference type="Proteomes" id="UP000286038">
    <property type="component" value="Unassembled WGS sequence"/>
</dbReference>
<gene>
    <name evidence="1" type="ORF">DWZ68_01415</name>
</gene>
<dbReference type="AlphaFoldDB" id="A0A415QS43"/>
<dbReference type="RefSeq" id="WP_118448287.1">
    <property type="nucleotide sequence ID" value="NZ_CABJDM010000001.1"/>
</dbReference>
<sequence>MEMFSRIYDNFLRRPRFDIYDRMLRYAIEQGYKFYTIEEFNSILLKGPLDTSIKYAILRHDIDTDPLTAYELFKIEKRYSIASTYYFRLNTIKERLIERMLLKGEVEISYHYEEIATYAKKYRIKSPNEIYTHMESIRELFLENLEVFRKKLRVASSTVASHGDFVNVHLKLPNWYLCNDDVRKKGGIKVEAYDPFLMNFVTCRIADLGDIDGIWTPRGFYDSVSSNENVIYILVHPRQWYSRIYSNMKADFIRIKEGFSYKLL</sequence>
<evidence type="ECO:0000313" key="2">
    <source>
        <dbReference type="Proteomes" id="UP000286038"/>
    </source>
</evidence>
<name>A0A415QS43_9BACT</name>